<evidence type="ECO:0000313" key="13">
    <source>
        <dbReference type="Proteomes" id="UP000001396"/>
    </source>
</evidence>
<evidence type="ECO:0000256" key="7">
    <source>
        <dbReference type="ARBA" id="ARBA00022833"/>
    </source>
</evidence>
<comment type="caution">
    <text evidence="12">The sequence shown here is derived from an EMBL/GenBank/DDBJ whole genome shotgun (WGS) entry which is preliminary data.</text>
</comment>
<reference evidence="12 13" key="1">
    <citation type="journal article" date="2011" name="Genome Res.">
        <title>Phylogeny-wide analysis of social amoeba genomes highlights ancient origins for complex intercellular communication.</title>
        <authorList>
            <person name="Heidel A.J."/>
            <person name="Lawal H.M."/>
            <person name="Felder M."/>
            <person name="Schilde C."/>
            <person name="Helps N.R."/>
            <person name="Tunggal B."/>
            <person name="Rivero F."/>
            <person name="John U."/>
            <person name="Schleicher M."/>
            <person name="Eichinger L."/>
            <person name="Platzer M."/>
            <person name="Noegel A.A."/>
            <person name="Schaap P."/>
            <person name="Gloeckner G."/>
        </authorList>
    </citation>
    <scope>NUCLEOTIDE SEQUENCE [LARGE SCALE GENOMIC DNA]</scope>
    <source>
        <strain evidence="13">ATCC 26659 / Pp 5 / PN500</strain>
    </source>
</reference>
<evidence type="ECO:0000256" key="10">
    <source>
        <dbReference type="SAM" id="MobiDB-lite"/>
    </source>
</evidence>
<evidence type="ECO:0000256" key="6">
    <source>
        <dbReference type="ARBA" id="ARBA00022801"/>
    </source>
</evidence>
<dbReference type="GO" id="GO:0006508">
    <property type="term" value="P:proteolysis"/>
    <property type="evidence" value="ECO:0007669"/>
    <property type="project" value="UniProtKB-KW"/>
</dbReference>
<dbReference type="GO" id="GO:0005768">
    <property type="term" value="C:endosome"/>
    <property type="evidence" value="ECO:0007669"/>
    <property type="project" value="TreeGrafter"/>
</dbReference>
<dbReference type="GO" id="GO:0016020">
    <property type="term" value="C:membrane"/>
    <property type="evidence" value="ECO:0007669"/>
    <property type="project" value="TreeGrafter"/>
</dbReference>
<dbReference type="GO" id="GO:0046872">
    <property type="term" value="F:metal ion binding"/>
    <property type="evidence" value="ECO:0007669"/>
    <property type="project" value="UniProtKB-KW"/>
</dbReference>
<dbReference type="FunCoup" id="D3BEY3">
    <property type="interactions" value="143"/>
</dbReference>
<dbReference type="EMBL" id="ADBJ01000031">
    <property type="protein sequence ID" value="EFA80464.1"/>
    <property type="molecule type" value="Genomic_DNA"/>
</dbReference>
<feature type="compositionally biased region" description="Polar residues" evidence="10">
    <location>
        <begin position="446"/>
        <end position="461"/>
    </location>
</feature>
<dbReference type="InParanoid" id="D3BEY3"/>
<dbReference type="PROSITE" id="PS50249">
    <property type="entry name" value="MPN"/>
    <property type="match status" value="1"/>
</dbReference>
<evidence type="ECO:0000256" key="2">
    <source>
        <dbReference type="ARBA" id="ARBA00010981"/>
    </source>
</evidence>
<dbReference type="Gene3D" id="1.20.58.80">
    <property type="entry name" value="Phosphotransferase system, lactose/cellobiose-type IIA subunit"/>
    <property type="match status" value="1"/>
</dbReference>
<keyword evidence="7" id="KW-0862">Zinc</keyword>
<feature type="compositionally biased region" description="Polar residues" evidence="10">
    <location>
        <begin position="305"/>
        <end position="314"/>
    </location>
</feature>
<evidence type="ECO:0000313" key="12">
    <source>
        <dbReference type="EMBL" id="EFA80464.1"/>
    </source>
</evidence>
<dbReference type="AlphaFoldDB" id="D3BEY3"/>
<dbReference type="Proteomes" id="UP000001396">
    <property type="component" value="Unassembled WGS sequence"/>
</dbReference>
<evidence type="ECO:0000259" key="11">
    <source>
        <dbReference type="PROSITE" id="PS50249"/>
    </source>
</evidence>
<proteinExistence type="inferred from homology"/>
<accession>D3BEY3</accession>
<evidence type="ECO:0000256" key="4">
    <source>
        <dbReference type="ARBA" id="ARBA00022723"/>
    </source>
</evidence>
<dbReference type="InterPro" id="IPR015063">
    <property type="entry name" value="USP8_dimer"/>
</dbReference>
<dbReference type="SUPFAM" id="SSF102712">
    <property type="entry name" value="JAB1/MPN domain"/>
    <property type="match status" value="1"/>
</dbReference>
<feature type="coiled-coil region" evidence="9">
    <location>
        <begin position="86"/>
        <end position="231"/>
    </location>
</feature>
<evidence type="ECO:0000256" key="9">
    <source>
        <dbReference type="SAM" id="Coils"/>
    </source>
</evidence>
<dbReference type="SMART" id="SM00232">
    <property type="entry name" value="JAB_MPN"/>
    <property type="match status" value="1"/>
</dbReference>
<dbReference type="MEROPS" id="M67.A15"/>
<feature type="compositionally biased region" description="Low complexity" evidence="10">
    <location>
        <begin position="315"/>
        <end position="340"/>
    </location>
</feature>
<keyword evidence="6" id="KW-0378">Hydrolase</keyword>
<dbReference type="GO" id="GO:0070536">
    <property type="term" value="P:protein K63-linked deubiquitination"/>
    <property type="evidence" value="ECO:0007669"/>
    <property type="project" value="InterPro"/>
</dbReference>
<evidence type="ECO:0000256" key="3">
    <source>
        <dbReference type="ARBA" id="ARBA00022670"/>
    </source>
</evidence>
<dbReference type="RefSeq" id="XP_020432584.1">
    <property type="nucleotide sequence ID" value="XM_020578136.1"/>
</dbReference>
<evidence type="ECO:0000256" key="8">
    <source>
        <dbReference type="ARBA" id="ARBA00023049"/>
    </source>
</evidence>
<dbReference type="Pfam" id="PF08969">
    <property type="entry name" value="USP8_dimer"/>
    <property type="match status" value="1"/>
</dbReference>
<organism evidence="12 13">
    <name type="scientific">Heterostelium pallidum (strain ATCC 26659 / Pp 5 / PN500)</name>
    <name type="common">Cellular slime mold</name>
    <name type="synonym">Polysphondylium pallidum</name>
    <dbReference type="NCBI Taxonomy" id="670386"/>
    <lineage>
        <taxon>Eukaryota</taxon>
        <taxon>Amoebozoa</taxon>
        <taxon>Evosea</taxon>
        <taxon>Eumycetozoa</taxon>
        <taxon>Dictyostelia</taxon>
        <taxon>Acytosteliales</taxon>
        <taxon>Acytosteliaceae</taxon>
        <taxon>Heterostelium</taxon>
    </lineage>
</organism>
<dbReference type="CDD" id="cd08066">
    <property type="entry name" value="MPN_AMSH_like"/>
    <property type="match status" value="1"/>
</dbReference>
<comment type="cofactor">
    <cofactor evidence="1">
        <name>Zn(2+)</name>
        <dbReference type="ChEBI" id="CHEBI:29105"/>
    </cofactor>
</comment>
<dbReference type="InterPro" id="IPR044098">
    <property type="entry name" value="STAMBP/STALP-like_MPN"/>
</dbReference>
<keyword evidence="5" id="KW-0833">Ubl conjugation pathway</keyword>
<dbReference type="PANTHER" id="PTHR12947:SF13">
    <property type="entry name" value="FI19924P1"/>
    <property type="match status" value="1"/>
</dbReference>
<dbReference type="InterPro" id="IPR037518">
    <property type="entry name" value="MPN"/>
</dbReference>
<dbReference type="FunFam" id="3.40.140.10:FF:000033">
    <property type="entry name" value="AMSH-like protease sst2"/>
    <property type="match status" value="1"/>
</dbReference>
<feature type="region of interest" description="Disordered" evidence="10">
    <location>
        <begin position="364"/>
        <end position="493"/>
    </location>
</feature>
<feature type="region of interest" description="Disordered" evidence="10">
    <location>
        <begin position="283"/>
        <end position="351"/>
    </location>
</feature>
<sequence>MEKPLYLSDSMANLIANHVTTLELDKSYTIYNYLATLNNLTKQATIYKSEGDLEKAYIYLLRFCVFTLEKLPIHPDYSNPKFAGSREKLKKDAVDKLSELESMKANLTGRYKKLHQHRYKVEQERLAREREERERLEKIQKEQAEKEEEERRLQAELAEQKRLEQQRKRVEDQNQEERDLIKRRIETEKSLRRNRLEQQALLIRAEAELEERRQRETERQLQAQFEQQQQQHNPIVDIVSDPNSFIYQSNEVEVETPDTKSPTPIIPLNTDDLLSYLEINEKEKNNNNTTTSTSSNFLVDPTFATPPQQQQHVNSSTTTTIPSPIPSAPIAVSANNNNNNGVNDMSQYDSNHKFGYLSMDQLEKQQQQLHQQRQPIQSVASPLQQQQQPQPLQQQQAGPYHQYTQYAQVSPAPLSLPSPQQQQQQQQPPYSFNHHFNALPQYQPPFINQNKNQPQPTYLRSPQQQLPTHQMLPQPPPQHQHPQQPHRVGNALPNNTQTYLSLAQQQMQQQQQKNIAVQSTNMSPVVQTATTAAAAATSSPKPNIDSSEASKKYSKLRKVIIGAELFNDFMKMAENNTRRQIETCGILSGTLSNDVFKVTTLIIPKQEGTTDTCNTIEEHELFEYQLENDLLTLGWIHTHPTQDCFLSAVDVHTHCSYQYLLQEAIAVVISPMANPNFGIFRLTDPPGIQTVQKCKLKSFHPHPPVNGVPIYTKVDHVEIDWKKQYSSTAQYYYNLIAI</sequence>
<dbReference type="PANTHER" id="PTHR12947">
    <property type="entry name" value="AMSH-LIKE PROTEASE"/>
    <property type="match status" value="1"/>
</dbReference>
<keyword evidence="9" id="KW-0175">Coiled coil</keyword>
<keyword evidence="4" id="KW-0479">Metal-binding</keyword>
<comment type="similarity">
    <text evidence="2">Belongs to the peptidase M67C family.</text>
</comment>
<gene>
    <name evidence="12" type="primary">DG1039</name>
    <name evidence="12" type="ORF">PPL_07299</name>
</gene>
<feature type="compositionally biased region" description="Low complexity" evidence="10">
    <location>
        <begin position="286"/>
        <end position="296"/>
    </location>
</feature>
<dbReference type="STRING" id="670386.D3BEY3"/>
<keyword evidence="3" id="KW-0645">Protease</keyword>
<feature type="compositionally biased region" description="Low complexity" evidence="10">
    <location>
        <begin position="407"/>
        <end position="429"/>
    </location>
</feature>
<dbReference type="GO" id="GO:0140492">
    <property type="term" value="F:metal-dependent deubiquitinase activity"/>
    <property type="evidence" value="ECO:0007669"/>
    <property type="project" value="InterPro"/>
</dbReference>
<dbReference type="Pfam" id="PF01398">
    <property type="entry name" value="JAB"/>
    <property type="match status" value="1"/>
</dbReference>
<feature type="compositionally biased region" description="Low complexity" evidence="10">
    <location>
        <begin position="462"/>
        <end position="472"/>
    </location>
</feature>
<keyword evidence="8" id="KW-0482">Metalloprotease</keyword>
<dbReference type="GeneID" id="31362780"/>
<dbReference type="OMA" id="HQLKQGY"/>
<feature type="compositionally biased region" description="Low complexity" evidence="10">
    <location>
        <begin position="364"/>
        <end position="396"/>
    </location>
</feature>
<dbReference type="Gene3D" id="3.40.140.10">
    <property type="entry name" value="Cytidine Deaminase, domain 2"/>
    <property type="match status" value="1"/>
</dbReference>
<keyword evidence="13" id="KW-1185">Reference proteome</keyword>
<dbReference type="InterPro" id="IPR000555">
    <property type="entry name" value="JAMM/MPN+_dom"/>
</dbReference>
<evidence type="ECO:0000256" key="1">
    <source>
        <dbReference type="ARBA" id="ARBA00001947"/>
    </source>
</evidence>
<dbReference type="GO" id="GO:0061578">
    <property type="term" value="F:K63-linked deubiquitinase activity"/>
    <property type="evidence" value="ECO:0007669"/>
    <property type="project" value="InterPro"/>
</dbReference>
<name>D3BEY3_HETP5</name>
<dbReference type="SUPFAM" id="SSF140856">
    <property type="entry name" value="USP8 N-terminal domain-like"/>
    <property type="match status" value="1"/>
</dbReference>
<evidence type="ECO:0000256" key="5">
    <source>
        <dbReference type="ARBA" id="ARBA00022786"/>
    </source>
</evidence>
<feature type="domain" description="MPN" evidence="11">
    <location>
        <begin position="559"/>
        <end position="688"/>
    </location>
</feature>
<protein>
    <submittedName>
        <fullName evidence="12">MPN/PAD-1 domain-containing protein</fullName>
    </submittedName>
</protein>